<sequence length="205" mass="24177">MGDFNTILSSEDRVQGNAVQEIEVRVFKNFIIDVGLDELRTVGRKFTWTNNHVHSRIDRILINAEWIQKWPAMEGIIMNPSFSDHCPLSLVIDDTSQEGRRPFKFLNCLENHKEFDDIVKHFWRKRQRENAMLKVWNKLKMLKGDLKQLNNQKFNKIGHKIEVARNKLEDIQAQMTTPGNDNEAILQEKTAKLELLNGWRWMSVY</sequence>
<dbReference type="AlphaFoldDB" id="A0A1S4BZD8"/>
<name>A0A1S4BZD8_TOBAC</name>
<dbReference type="InterPro" id="IPR036691">
    <property type="entry name" value="Endo/exonu/phosph_ase_sf"/>
</dbReference>
<accession>A0A1S4BZD8</accession>
<dbReference type="PANTHER" id="PTHR33710">
    <property type="entry name" value="BNAC02G09200D PROTEIN"/>
    <property type="match status" value="1"/>
</dbReference>
<evidence type="ECO:0008006" key="2">
    <source>
        <dbReference type="Google" id="ProtNLM"/>
    </source>
</evidence>
<protein>
    <recommendedName>
        <fullName evidence="2">Craniofacial development protein 2-like</fullName>
    </recommendedName>
</protein>
<evidence type="ECO:0000313" key="1">
    <source>
        <dbReference type="RefSeq" id="XP_016494149.1"/>
    </source>
</evidence>
<dbReference type="RefSeq" id="XP_016494149.1">
    <property type="nucleotide sequence ID" value="XM_016638663.1"/>
</dbReference>
<dbReference type="OrthoDB" id="1747765at2759"/>
<organism evidence="1">
    <name type="scientific">Nicotiana tabacum</name>
    <name type="common">Common tobacco</name>
    <dbReference type="NCBI Taxonomy" id="4097"/>
    <lineage>
        <taxon>Eukaryota</taxon>
        <taxon>Viridiplantae</taxon>
        <taxon>Streptophyta</taxon>
        <taxon>Embryophyta</taxon>
        <taxon>Tracheophyta</taxon>
        <taxon>Spermatophyta</taxon>
        <taxon>Magnoliopsida</taxon>
        <taxon>eudicotyledons</taxon>
        <taxon>Gunneridae</taxon>
        <taxon>Pentapetalae</taxon>
        <taxon>asterids</taxon>
        <taxon>lamiids</taxon>
        <taxon>Solanales</taxon>
        <taxon>Solanaceae</taxon>
        <taxon>Nicotianoideae</taxon>
        <taxon>Nicotianeae</taxon>
        <taxon>Nicotiana</taxon>
    </lineage>
</organism>
<gene>
    <name evidence="1" type="primary">LOC107813394</name>
</gene>
<reference evidence="1" key="1">
    <citation type="submission" date="2025-08" db="UniProtKB">
        <authorList>
            <consortium name="RefSeq"/>
        </authorList>
    </citation>
    <scope>IDENTIFICATION</scope>
</reference>
<dbReference type="PaxDb" id="4097-A0A1S4BZD8"/>
<dbReference type="PANTHER" id="PTHR33710:SF65">
    <property type="entry name" value="ENDONUCLEASE_EXONUCLEASE_PHOSPHATASE"/>
    <property type="match status" value="1"/>
</dbReference>
<dbReference type="Gene3D" id="3.60.10.10">
    <property type="entry name" value="Endonuclease/exonuclease/phosphatase"/>
    <property type="match status" value="1"/>
</dbReference>
<dbReference type="SUPFAM" id="SSF56219">
    <property type="entry name" value="DNase I-like"/>
    <property type="match status" value="1"/>
</dbReference>
<dbReference type="OMA" id="LINAEWI"/>
<proteinExistence type="predicted"/>
<dbReference type="KEGG" id="nta:107813394"/>